<dbReference type="InterPro" id="IPR008969">
    <property type="entry name" value="CarboxyPept-like_regulatory"/>
</dbReference>
<dbReference type="OrthoDB" id="1489599at2"/>
<dbReference type="RefSeq" id="WP_138956819.1">
    <property type="nucleotide sequence ID" value="NZ_AFSL01000003.1"/>
</dbReference>
<keyword evidence="1" id="KW-1133">Transmembrane helix</keyword>
<dbReference type="STRING" id="385682.SAMN05444380_11854"/>
<name>A0A1I2DB54_9BACT</name>
<keyword evidence="3" id="KW-1185">Reference proteome</keyword>
<accession>A0A1I2DB54</accession>
<dbReference type="EMBL" id="FONA01000018">
    <property type="protein sequence ID" value="SFE77782.1"/>
    <property type="molecule type" value="Genomic_DNA"/>
</dbReference>
<dbReference type="Gene3D" id="2.60.40.1120">
    <property type="entry name" value="Carboxypeptidase-like, regulatory domain"/>
    <property type="match status" value="1"/>
</dbReference>
<dbReference type="AlphaFoldDB" id="A0A1I2DB54"/>
<evidence type="ECO:0000313" key="3">
    <source>
        <dbReference type="Proteomes" id="UP000181976"/>
    </source>
</evidence>
<dbReference type="InParanoid" id="A0A1I2DB54"/>
<keyword evidence="1" id="KW-0472">Membrane</keyword>
<proteinExistence type="predicted"/>
<protein>
    <submittedName>
        <fullName evidence="2">CarboxypepD_reg-like domain-containing protein</fullName>
    </submittedName>
</protein>
<evidence type="ECO:0000313" key="2">
    <source>
        <dbReference type="EMBL" id="SFE77782.1"/>
    </source>
</evidence>
<feature type="transmembrane region" description="Helical" evidence="1">
    <location>
        <begin position="20"/>
        <end position="36"/>
    </location>
</feature>
<keyword evidence="1" id="KW-0812">Transmembrane</keyword>
<organism evidence="2 3">
    <name type="scientific">Thermophagus xiamenensis</name>
    <dbReference type="NCBI Taxonomy" id="385682"/>
    <lineage>
        <taxon>Bacteria</taxon>
        <taxon>Pseudomonadati</taxon>
        <taxon>Bacteroidota</taxon>
        <taxon>Bacteroidia</taxon>
        <taxon>Marinilabiliales</taxon>
        <taxon>Marinilabiliaceae</taxon>
        <taxon>Thermophagus</taxon>
    </lineage>
</organism>
<sequence length="515" mass="59526">MAYCSTHMANQNNLYFSRKFLITIYIIIGGLFNSFSQSTTKVFDQKYSFSYDSISISAFMDSLATNFAISFSYDASVVNGDSIIYAVADSVNLDEWLLELLKNKQIRIHQRANQIIISYDPFRLPPGTIHIEGIVKDALNNSPLPMVNIGVEGKTIGTTTNNQGYFSVSLPQKLIDENLVFSNLGYLRKTIPIPPVDTFLNITLQETSIPLPEVLVRYINPNKIMEEVVRRIPQNYSSSPLLLSAFFRESIQQDQVYVDVSEAVIEIYKPPYNHSFGHEKVRFVKGRKGKTEGDMKLIDFKLQGGPLLFSRIDVIRAGGFLPHQAGNFKYKYTFNGMDYEQGRNVFVVGFEPVIDDGELLYEGEIRVDEKNFAIISVDFQMTKKTIRKSRTYLIRKDSRRYRARPYFAKYHIDYRPWKDKLILNSVRGELKMKITDRKNKVRSIFNTVSEMLITDLREVQWKAIKWSDSFKENYILSDQIETYDPDFWSQYNIIAPDESIKKIFSPTTESQNKQK</sequence>
<dbReference type="eggNOG" id="COG1470">
    <property type="taxonomic scope" value="Bacteria"/>
</dbReference>
<reference evidence="2 3" key="1">
    <citation type="submission" date="2016-10" db="EMBL/GenBank/DDBJ databases">
        <authorList>
            <person name="de Groot N.N."/>
        </authorList>
    </citation>
    <scope>NUCLEOTIDE SEQUENCE [LARGE SCALE GENOMIC DNA]</scope>
    <source>
        <strain evidence="2 3">DSM 19012</strain>
    </source>
</reference>
<evidence type="ECO:0000256" key="1">
    <source>
        <dbReference type="SAM" id="Phobius"/>
    </source>
</evidence>
<dbReference type="Proteomes" id="UP000181976">
    <property type="component" value="Unassembled WGS sequence"/>
</dbReference>
<gene>
    <name evidence="2" type="ORF">SAMN05444380_11854</name>
</gene>
<dbReference type="Pfam" id="PF13715">
    <property type="entry name" value="CarbopepD_reg_2"/>
    <property type="match status" value="1"/>
</dbReference>
<dbReference type="SUPFAM" id="SSF49464">
    <property type="entry name" value="Carboxypeptidase regulatory domain-like"/>
    <property type="match status" value="1"/>
</dbReference>